<dbReference type="PANTHER" id="PTHR23132">
    <property type="entry name" value="D-ALANINE--D-ALANINE LIGASE"/>
    <property type="match status" value="1"/>
</dbReference>
<dbReference type="SUPFAM" id="SSF56059">
    <property type="entry name" value="Glutathione synthetase ATP-binding domain-like"/>
    <property type="match status" value="1"/>
</dbReference>
<gene>
    <name evidence="3" type="ORF">ATJ97_0389</name>
</gene>
<keyword evidence="3" id="KW-0436">Ligase</keyword>
<dbReference type="PANTHER" id="PTHR23132:SF23">
    <property type="entry name" value="D-ALANINE--D-ALANINE LIGASE B"/>
    <property type="match status" value="1"/>
</dbReference>
<protein>
    <submittedName>
        <fullName evidence="3">D-aspartate ligase</fullName>
    </submittedName>
</protein>
<keyword evidence="4" id="KW-1185">Reference proteome</keyword>
<dbReference type="Gene3D" id="3.30.1490.20">
    <property type="entry name" value="ATP-grasp fold, A domain"/>
    <property type="match status" value="1"/>
</dbReference>
<evidence type="ECO:0000256" key="1">
    <source>
        <dbReference type="PROSITE-ProRule" id="PRU00409"/>
    </source>
</evidence>
<dbReference type="EMBL" id="PDJI01000004">
    <property type="protein sequence ID" value="PFG37925.1"/>
    <property type="molecule type" value="Genomic_DNA"/>
</dbReference>
<dbReference type="AlphaFoldDB" id="A0A2A9EI39"/>
<dbReference type="PROSITE" id="PS50975">
    <property type="entry name" value="ATP_GRASP"/>
    <property type="match status" value="1"/>
</dbReference>
<feature type="domain" description="ATP-grasp" evidence="2">
    <location>
        <begin position="125"/>
        <end position="323"/>
    </location>
</feature>
<evidence type="ECO:0000313" key="3">
    <source>
        <dbReference type="EMBL" id="PFG37925.1"/>
    </source>
</evidence>
<dbReference type="OrthoDB" id="5420347at2"/>
<keyword evidence="1" id="KW-0547">Nucleotide-binding</keyword>
<accession>A0A2A9EI39</accession>
<dbReference type="InterPro" id="IPR011761">
    <property type="entry name" value="ATP-grasp"/>
</dbReference>
<dbReference type="GO" id="GO:0005524">
    <property type="term" value="F:ATP binding"/>
    <property type="evidence" value="ECO:0007669"/>
    <property type="project" value="UniProtKB-UniRule"/>
</dbReference>
<dbReference type="GO" id="GO:0046872">
    <property type="term" value="F:metal ion binding"/>
    <property type="evidence" value="ECO:0007669"/>
    <property type="project" value="InterPro"/>
</dbReference>
<evidence type="ECO:0000259" key="2">
    <source>
        <dbReference type="PROSITE" id="PS50975"/>
    </source>
</evidence>
<dbReference type="RefSeq" id="WP_098482293.1">
    <property type="nucleotide sequence ID" value="NZ_PDJI01000004.1"/>
</dbReference>
<name>A0A2A9EI39_9MICO</name>
<dbReference type="Gene3D" id="3.30.470.20">
    <property type="entry name" value="ATP-grasp fold, B domain"/>
    <property type="match status" value="1"/>
</dbReference>
<organism evidence="3 4">
    <name type="scientific">Georgenia soli</name>
    <dbReference type="NCBI Taxonomy" id="638953"/>
    <lineage>
        <taxon>Bacteria</taxon>
        <taxon>Bacillati</taxon>
        <taxon>Actinomycetota</taxon>
        <taxon>Actinomycetes</taxon>
        <taxon>Micrococcales</taxon>
        <taxon>Bogoriellaceae</taxon>
        <taxon>Georgenia</taxon>
    </lineage>
</organism>
<comment type="caution">
    <text evidence="3">The sequence shown here is derived from an EMBL/GenBank/DDBJ whole genome shotgun (WGS) entry which is preliminary data.</text>
</comment>
<dbReference type="Proteomes" id="UP000222106">
    <property type="component" value="Unassembled WGS sequence"/>
</dbReference>
<dbReference type="InterPro" id="IPR013815">
    <property type="entry name" value="ATP_grasp_subdomain_1"/>
</dbReference>
<evidence type="ECO:0000313" key="4">
    <source>
        <dbReference type="Proteomes" id="UP000222106"/>
    </source>
</evidence>
<dbReference type="GO" id="GO:0008716">
    <property type="term" value="F:D-alanine-D-alanine ligase activity"/>
    <property type="evidence" value="ECO:0007669"/>
    <property type="project" value="TreeGrafter"/>
</dbReference>
<sequence>MADSSAAAVRPVILGGDIGAYATARTFHETYGVRSVVLAGVETWAVTGSVAVDHRVVTGLSDPDLLVAAIREVVAEEPDRTHIVLGSADWLVDALVTHRDQLGDVVVPYAGTDAMARVTDKGTFTALCEQLGIPVPATVVLRAADGPDAAAGLTFPVVVKAASTTAYHAVSFAGKKKVDRADDVTELGQVLSRIAAGGFGGDLLVQELVPGGDAEMAAVNLFFDADGVWRFAQFGRVLLEEHTPGALGNSVAQVTGVDAEAVDHARRLLEHVGWRGFANVDLKRDPRDGVYRFLEVNPRVGRSGYAVTASGHDISRMYVDAFVEGRPADPVVSTAEHLFHVVPLSLVRRYVSPDDAALVRRLARQGRATNPLLYRAERNPRRWANIAAAQLNQFRKFARHYPH</sequence>
<reference evidence="3 4" key="1">
    <citation type="submission" date="2017-10" db="EMBL/GenBank/DDBJ databases">
        <title>Sequencing the genomes of 1000 actinobacteria strains.</title>
        <authorList>
            <person name="Klenk H.-P."/>
        </authorList>
    </citation>
    <scope>NUCLEOTIDE SEQUENCE [LARGE SCALE GENOMIC DNA]</scope>
    <source>
        <strain evidence="3 4">DSM 21838</strain>
    </source>
</reference>
<proteinExistence type="predicted"/>
<keyword evidence="1" id="KW-0067">ATP-binding</keyword>